<sequence>MLAVLKASGKMDCSIDELIIEVIKGSYSPRQLITRCVGKGSKEHVFGADNFMIFETVSAFIGSKQSKRQLVNNDSVASLLGQCAVAKLSRMTAILFMKK</sequence>
<comment type="caution">
    <text evidence="1">The sequence shown here is derived from an EMBL/GenBank/DDBJ whole genome shotgun (WGS) entry which is preliminary data.</text>
</comment>
<protein>
    <submittedName>
        <fullName evidence="1">Uncharacterized protein</fullName>
    </submittedName>
</protein>
<evidence type="ECO:0000313" key="1">
    <source>
        <dbReference type="EMBL" id="KAK6171909.1"/>
    </source>
</evidence>
<gene>
    <name evidence="1" type="ORF">SNE40_018330</name>
</gene>
<dbReference type="EMBL" id="JAZGQO010000013">
    <property type="protein sequence ID" value="KAK6171909.1"/>
    <property type="molecule type" value="Genomic_DNA"/>
</dbReference>
<accession>A0AAN8JA91</accession>
<dbReference type="Proteomes" id="UP001347796">
    <property type="component" value="Unassembled WGS sequence"/>
</dbReference>
<name>A0AAN8JA91_PATCE</name>
<reference evidence="1 2" key="1">
    <citation type="submission" date="2024-01" db="EMBL/GenBank/DDBJ databases">
        <title>The genome of the rayed Mediterranean limpet Patella caerulea (Linnaeus, 1758).</title>
        <authorList>
            <person name="Anh-Thu Weber A."/>
            <person name="Halstead-Nussloch G."/>
        </authorList>
    </citation>
    <scope>NUCLEOTIDE SEQUENCE [LARGE SCALE GENOMIC DNA]</scope>
    <source>
        <strain evidence="1">AATW-2023a</strain>
        <tissue evidence="1">Whole specimen</tissue>
    </source>
</reference>
<evidence type="ECO:0000313" key="2">
    <source>
        <dbReference type="Proteomes" id="UP001347796"/>
    </source>
</evidence>
<keyword evidence="2" id="KW-1185">Reference proteome</keyword>
<dbReference type="AlphaFoldDB" id="A0AAN8JA91"/>
<proteinExistence type="predicted"/>
<organism evidence="1 2">
    <name type="scientific">Patella caerulea</name>
    <name type="common">Rayed Mediterranean limpet</name>
    <dbReference type="NCBI Taxonomy" id="87958"/>
    <lineage>
        <taxon>Eukaryota</taxon>
        <taxon>Metazoa</taxon>
        <taxon>Spiralia</taxon>
        <taxon>Lophotrochozoa</taxon>
        <taxon>Mollusca</taxon>
        <taxon>Gastropoda</taxon>
        <taxon>Patellogastropoda</taxon>
        <taxon>Patelloidea</taxon>
        <taxon>Patellidae</taxon>
        <taxon>Patella</taxon>
    </lineage>
</organism>